<dbReference type="EMBL" id="SNZP01000016">
    <property type="protein sequence ID" value="TDR72490.1"/>
    <property type="molecule type" value="Genomic_DNA"/>
</dbReference>
<reference evidence="1 2" key="1">
    <citation type="submission" date="2019-03" db="EMBL/GenBank/DDBJ databases">
        <title>Genomic Encyclopedia of Type Strains, Phase III (KMG-III): the genomes of soil and plant-associated and newly described type strains.</title>
        <authorList>
            <person name="Whitman W."/>
        </authorList>
    </citation>
    <scope>NUCLEOTIDE SEQUENCE [LARGE SCALE GENOMIC DNA]</scope>
    <source>
        <strain evidence="1 2">CECT 8976</strain>
    </source>
</reference>
<gene>
    <name evidence="1" type="ORF">DFP86_11655</name>
</gene>
<dbReference type="GO" id="GO:0047429">
    <property type="term" value="F:nucleoside triphosphate diphosphatase activity"/>
    <property type="evidence" value="ECO:0007669"/>
    <property type="project" value="InterPro"/>
</dbReference>
<keyword evidence="1" id="KW-0378">Hydrolase</keyword>
<dbReference type="OrthoDB" id="9791898at2"/>
<protein>
    <submittedName>
        <fullName evidence="1">NTP pyrophosphatase (Non-canonical NTP hydrolase)</fullName>
    </submittedName>
</protein>
<dbReference type="InterPro" id="IPR025984">
    <property type="entry name" value="DCTPP"/>
</dbReference>
<dbReference type="RefSeq" id="WP_133683503.1">
    <property type="nucleotide sequence ID" value="NZ_SNZP01000016.1"/>
</dbReference>
<accession>A0A4R7B031</accession>
<dbReference type="Proteomes" id="UP000295611">
    <property type="component" value="Unassembled WGS sequence"/>
</dbReference>
<dbReference type="CDD" id="cd11537">
    <property type="entry name" value="NTP-PPase_RS21-C6_like"/>
    <property type="match status" value="1"/>
</dbReference>
<dbReference type="PANTHER" id="PTHR14552">
    <property type="match status" value="1"/>
</dbReference>
<comment type="caution">
    <text evidence="1">The sequence shown here is derived from an EMBL/GenBank/DDBJ whole genome shotgun (WGS) entry which is preliminary data.</text>
</comment>
<dbReference type="PANTHER" id="PTHR14552:SF21">
    <property type="entry name" value="DCTP PYROPHOSPHATASE 1"/>
    <property type="match status" value="1"/>
</dbReference>
<sequence>MNQKLLIDTAELASALQHFADERDWQQFHTARNLMLALTGEVGELAEIFQWQTDAQVLTMRQDDPARYQHLQEEVADVLLYLVRLASVMEIDINRAVSDKIAKNAIKYPAT</sequence>
<dbReference type="Pfam" id="PF12643">
    <property type="entry name" value="MazG-like"/>
    <property type="match status" value="1"/>
</dbReference>
<dbReference type="AlphaFoldDB" id="A0A4R7B031"/>
<evidence type="ECO:0000313" key="1">
    <source>
        <dbReference type="EMBL" id="TDR72490.1"/>
    </source>
</evidence>
<evidence type="ECO:0000313" key="2">
    <source>
        <dbReference type="Proteomes" id="UP000295611"/>
    </source>
</evidence>
<dbReference type="Gene3D" id="1.10.287.1080">
    <property type="entry name" value="MazG-like"/>
    <property type="match status" value="1"/>
</dbReference>
<proteinExistence type="predicted"/>
<dbReference type="GO" id="GO:0009143">
    <property type="term" value="P:nucleoside triphosphate catabolic process"/>
    <property type="evidence" value="ECO:0007669"/>
    <property type="project" value="InterPro"/>
</dbReference>
<organism evidence="1 2">
    <name type="scientific">Paludibacterium purpuratum</name>
    <dbReference type="NCBI Taxonomy" id="1144873"/>
    <lineage>
        <taxon>Bacteria</taxon>
        <taxon>Pseudomonadati</taxon>
        <taxon>Pseudomonadota</taxon>
        <taxon>Betaproteobacteria</taxon>
        <taxon>Neisseriales</taxon>
        <taxon>Chromobacteriaceae</taxon>
        <taxon>Paludibacterium</taxon>
    </lineage>
</organism>
<dbReference type="PIRSF" id="PIRSF029826">
    <property type="entry name" value="UCP029826_pph"/>
    <property type="match status" value="1"/>
</dbReference>
<name>A0A4R7B031_9NEIS</name>
<dbReference type="SUPFAM" id="SSF101386">
    <property type="entry name" value="all-alpha NTP pyrophosphatases"/>
    <property type="match status" value="1"/>
</dbReference>
<keyword evidence="2" id="KW-1185">Reference proteome</keyword>